<dbReference type="InterPro" id="IPR008538">
    <property type="entry name" value="Uma2"/>
</dbReference>
<evidence type="ECO:0000256" key="1">
    <source>
        <dbReference type="SAM" id="MobiDB-lite"/>
    </source>
</evidence>
<feature type="compositionally biased region" description="Basic and acidic residues" evidence="1">
    <location>
        <begin position="206"/>
        <end position="237"/>
    </location>
</feature>
<dbReference type="PANTHER" id="PTHR33352">
    <property type="entry name" value="SLR1095 PROTEIN"/>
    <property type="match status" value="1"/>
</dbReference>
<dbReference type="Gene3D" id="3.90.1570.10">
    <property type="entry name" value="tt1808, chain A"/>
    <property type="match status" value="1"/>
</dbReference>
<dbReference type="AlphaFoldDB" id="A0A2T1E5S7"/>
<evidence type="ECO:0000313" key="3">
    <source>
        <dbReference type="EMBL" id="PSB28107.1"/>
    </source>
</evidence>
<evidence type="ECO:0000259" key="2">
    <source>
        <dbReference type="Pfam" id="PF05685"/>
    </source>
</evidence>
<proteinExistence type="predicted"/>
<evidence type="ECO:0000313" key="4">
    <source>
        <dbReference type="Proteomes" id="UP000239576"/>
    </source>
</evidence>
<feature type="domain" description="Putative restriction endonuclease" evidence="2">
    <location>
        <begin position="30"/>
        <end position="163"/>
    </location>
</feature>
<reference evidence="4" key="1">
    <citation type="submission" date="2018-02" db="EMBL/GenBank/DDBJ databases">
        <authorList>
            <person name="Moore K."/>
            <person name="Momper L."/>
        </authorList>
    </citation>
    <scope>NUCLEOTIDE SEQUENCE [LARGE SCALE GENOMIC DNA]</scope>
    <source>
        <strain evidence="4">ULC18</strain>
    </source>
</reference>
<dbReference type="SUPFAM" id="SSF52980">
    <property type="entry name" value="Restriction endonuclease-like"/>
    <property type="match status" value="1"/>
</dbReference>
<dbReference type="OrthoDB" id="530164at2"/>
<sequence length="256" mass="29162">MSPEVAIETDLSPDISKLAIEDDTPVDNLISEKQQRFLTEPLYSNASALGGRTFLLAANVGVFYAVRQPPLVPDVFLSLDVEVPQAWREKKNRTYFVWEFGKPPDVVIEIVSNKEGNELGSKLHDYARMGVAYYIVFDPLQQLGNEPLRSFEQRAGRYQEMSTFWLEAISIGLTLWDGTFEGKDDRWLRWCNAEGVAIPTGAENAEQERQRAEQERQRAEQERQRAEQERQRAEQAEAKAAQLAERLRAMGIDPDA</sequence>
<keyword evidence="4" id="KW-1185">Reference proteome</keyword>
<dbReference type="RefSeq" id="WP_106257047.1">
    <property type="nucleotide sequence ID" value="NZ_CAWNSW010000092.1"/>
</dbReference>
<dbReference type="CDD" id="cd06260">
    <property type="entry name" value="DUF820-like"/>
    <property type="match status" value="1"/>
</dbReference>
<dbReference type="InterPro" id="IPR011335">
    <property type="entry name" value="Restrct_endonuc-II-like"/>
</dbReference>
<organism evidence="3 4">
    <name type="scientific">Stenomitos frigidus ULC18</name>
    <dbReference type="NCBI Taxonomy" id="2107698"/>
    <lineage>
        <taxon>Bacteria</taxon>
        <taxon>Bacillati</taxon>
        <taxon>Cyanobacteriota</taxon>
        <taxon>Cyanophyceae</taxon>
        <taxon>Leptolyngbyales</taxon>
        <taxon>Leptolyngbyaceae</taxon>
        <taxon>Stenomitos</taxon>
    </lineage>
</organism>
<accession>A0A2T1E5S7</accession>
<dbReference type="EMBL" id="PVWK01000083">
    <property type="protein sequence ID" value="PSB28107.1"/>
    <property type="molecule type" value="Genomic_DNA"/>
</dbReference>
<name>A0A2T1E5S7_9CYAN</name>
<reference evidence="3 4" key="2">
    <citation type="submission" date="2018-03" db="EMBL/GenBank/DDBJ databases">
        <title>The ancient ancestry and fast evolution of plastids.</title>
        <authorList>
            <person name="Moore K.R."/>
            <person name="Magnabosco C."/>
            <person name="Momper L."/>
            <person name="Gold D.A."/>
            <person name="Bosak T."/>
            <person name="Fournier G.P."/>
        </authorList>
    </citation>
    <scope>NUCLEOTIDE SEQUENCE [LARGE SCALE GENOMIC DNA]</scope>
    <source>
        <strain evidence="3 4">ULC18</strain>
    </source>
</reference>
<comment type="caution">
    <text evidence="3">The sequence shown here is derived from an EMBL/GenBank/DDBJ whole genome shotgun (WGS) entry which is preliminary data.</text>
</comment>
<dbReference type="Pfam" id="PF05685">
    <property type="entry name" value="Uma2"/>
    <property type="match status" value="1"/>
</dbReference>
<dbReference type="PANTHER" id="PTHR33352:SF3">
    <property type="entry name" value="SLR1612 PROTEIN"/>
    <property type="match status" value="1"/>
</dbReference>
<gene>
    <name evidence="3" type="ORF">C7B82_14765</name>
</gene>
<protein>
    <recommendedName>
        <fullName evidence="2">Putative restriction endonuclease domain-containing protein</fullName>
    </recommendedName>
</protein>
<dbReference type="Proteomes" id="UP000239576">
    <property type="component" value="Unassembled WGS sequence"/>
</dbReference>
<feature type="region of interest" description="Disordered" evidence="1">
    <location>
        <begin position="199"/>
        <end position="240"/>
    </location>
</feature>
<dbReference type="InterPro" id="IPR012296">
    <property type="entry name" value="Nuclease_put_TT1808"/>
</dbReference>